<evidence type="ECO:0000313" key="2">
    <source>
        <dbReference type="EMBL" id="KAF3507583.1"/>
    </source>
</evidence>
<proteinExistence type="predicted"/>
<evidence type="ECO:0000256" key="1">
    <source>
        <dbReference type="SAM" id="MobiDB-lite"/>
    </source>
</evidence>
<name>A0A8S9P3M3_BRACR</name>
<gene>
    <name evidence="2" type="ORF">F2Q69_00005385</name>
</gene>
<organism evidence="2 3">
    <name type="scientific">Brassica cretica</name>
    <name type="common">Mustard</name>
    <dbReference type="NCBI Taxonomy" id="69181"/>
    <lineage>
        <taxon>Eukaryota</taxon>
        <taxon>Viridiplantae</taxon>
        <taxon>Streptophyta</taxon>
        <taxon>Embryophyta</taxon>
        <taxon>Tracheophyta</taxon>
        <taxon>Spermatophyta</taxon>
        <taxon>Magnoliopsida</taxon>
        <taxon>eudicotyledons</taxon>
        <taxon>Gunneridae</taxon>
        <taxon>Pentapetalae</taxon>
        <taxon>rosids</taxon>
        <taxon>malvids</taxon>
        <taxon>Brassicales</taxon>
        <taxon>Brassicaceae</taxon>
        <taxon>Brassiceae</taxon>
        <taxon>Brassica</taxon>
    </lineage>
</organism>
<accession>A0A8S9P3M3</accession>
<feature type="region of interest" description="Disordered" evidence="1">
    <location>
        <begin position="1"/>
        <end position="22"/>
    </location>
</feature>
<reference evidence="2" key="1">
    <citation type="submission" date="2019-12" db="EMBL/GenBank/DDBJ databases">
        <title>Genome sequencing and annotation of Brassica cretica.</title>
        <authorList>
            <person name="Studholme D.J."/>
            <person name="Sarris P."/>
        </authorList>
    </citation>
    <scope>NUCLEOTIDE SEQUENCE</scope>
    <source>
        <strain evidence="2">PFS-109/04</strain>
        <tissue evidence="2">Leaf</tissue>
    </source>
</reference>
<dbReference type="Proteomes" id="UP000712600">
    <property type="component" value="Unassembled WGS sequence"/>
</dbReference>
<evidence type="ECO:0000313" key="3">
    <source>
        <dbReference type="Proteomes" id="UP000712600"/>
    </source>
</evidence>
<comment type="caution">
    <text evidence="2">The sequence shown here is derived from an EMBL/GenBank/DDBJ whole genome shotgun (WGS) entry which is preliminary data.</text>
</comment>
<protein>
    <submittedName>
        <fullName evidence="2">Uncharacterized protein</fullName>
    </submittedName>
</protein>
<dbReference type="EMBL" id="QGKX02001521">
    <property type="protein sequence ID" value="KAF3507583.1"/>
    <property type="molecule type" value="Genomic_DNA"/>
</dbReference>
<feature type="compositionally biased region" description="Basic and acidic residues" evidence="1">
    <location>
        <begin position="1"/>
        <end position="21"/>
    </location>
</feature>
<dbReference type="AlphaFoldDB" id="A0A8S9P3M3"/>
<sequence length="50" mass="5674">MSTLPKEVEQLKPADETKDEMNQLYELSDTEAYLKLDERSDKGAEAGRAE</sequence>